<protein>
    <submittedName>
        <fullName evidence="2">ADAM family mig-17</fullName>
    </submittedName>
</protein>
<dbReference type="AlphaFoldDB" id="K1PUD2"/>
<feature type="active site" evidence="1">
    <location>
        <position position="98"/>
    </location>
</feature>
<dbReference type="InterPro" id="IPR001590">
    <property type="entry name" value="Peptidase_M12B"/>
</dbReference>
<feature type="binding site" evidence="1">
    <location>
        <position position="101"/>
    </location>
    <ligand>
        <name>Zn(2+)</name>
        <dbReference type="ChEBI" id="CHEBI:29105"/>
        <note>catalytic</note>
    </ligand>
</feature>
<accession>K1PUD2</accession>
<dbReference type="GO" id="GO:0004222">
    <property type="term" value="F:metalloendopeptidase activity"/>
    <property type="evidence" value="ECO:0007669"/>
    <property type="project" value="InterPro"/>
</dbReference>
<evidence type="ECO:0000256" key="1">
    <source>
        <dbReference type="PROSITE-ProRule" id="PRU00276"/>
    </source>
</evidence>
<reference evidence="2" key="1">
    <citation type="journal article" date="2012" name="Nature">
        <title>The oyster genome reveals stress adaptation and complexity of shell formation.</title>
        <authorList>
            <person name="Zhang G."/>
            <person name="Fang X."/>
            <person name="Guo X."/>
            <person name="Li L."/>
            <person name="Luo R."/>
            <person name="Xu F."/>
            <person name="Yang P."/>
            <person name="Zhang L."/>
            <person name="Wang X."/>
            <person name="Qi H."/>
            <person name="Xiong Z."/>
            <person name="Que H."/>
            <person name="Xie Y."/>
            <person name="Holland P.W."/>
            <person name="Paps J."/>
            <person name="Zhu Y."/>
            <person name="Wu F."/>
            <person name="Chen Y."/>
            <person name="Wang J."/>
            <person name="Peng C."/>
            <person name="Meng J."/>
            <person name="Yang L."/>
            <person name="Liu J."/>
            <person name="Wen B."/>
            <person name="Zhang N."/>
            <person name="Huang Z."/>
            <person name="Zhu Q."/>
            <person name="Feng Y."/>
            <person name="Mount A."/>
            <person name="Hedgecock D."/>
            <person name="Xu Z."/>
            <person name="Liu Y."/>
            <person name="Domazet-Loso T."/>
            <person name="Du Y."/>
            <person name="Sun X."/>
            <person name="Zhang S."/>
            <person name="Liu B."/>
            <person name="Cheng P."/>
            <person name="Jiang X."/>
            <person name="Li J."/>
            <person name="Fan D."/>
            <person name="Wang W."/>
            <person name="Fu W."/>
            <person name="Wang T."/>
            <person name="Wang B."/>
            <person name="Zhang J."/>
            <person name="Peng Z."/>
            <person name="Li Y."/>
            <person name="Li N."/>
            <person name="Wang J."/>
            <person name="Chen M."/>
            <person name="He Y."/>
            <person name="Tan F."/>
            <person name="Song X."/>
            <person name="Zheng Q."/>
            <person name="Huang R."/>
            <person name="Yang H."/>
            <person name="Du X."/>
            <person name="Chen L."/>
            <person name="Yang M."/>
            <person name="Gaffney P.M."/>
            <person name="Wang S."/>
            <person name="Luo L."/>
            <person name="She Z."/>
            <person name="Ming Y."/>
            <person name="Huang W."/>
            <person name="Zhang S."/>
            <person name="Huang B."/>
            <person name="Zhang Y."/>
            <person name="Qu T."/>
            <person name="Ni P."/>
            <person name="Miao G."/>
            <person name="Wang J."/>
            <person name="Wang Q."/>
            <person name="Steinberg C.E."/>
            <person name="Wang H."/>
            <person name="Li N."/>
            <person name="Qian L."/>
            <person name="Zhang G."/>
            <person name="Li Y."/>
            <person name="Yang H."/>
            <person name="Liu X."/>
            <person name="Wang J."/>
            <person name="Yin Y."/>
            <person name="Wang J."/>
        </authorList>
    </citation>
    <scope>NUCLEOTIDE SEQUENCE [LARGE SCALE GENOMIC DNA]</scope>
    <source>
        <strain evidence="2">05x7-T-G4-1.051#20</strain>
    </source>
</reference>
<organism evidence="2">
    <name type="scientific">Magallana gigas</name>
    <name type="common">Pacific oyster</name>
    <name type="synonym">Crassostrea gigas</name>
    <dbReference type="NCBI Taxonomy" id="29159"/>
    <lineage>
        <taxon>Eukaryota</taxon>
        <taxon>Metazoa</taxon>
        <taxon>Spiralia</taxon>
        <taxon>Lophotrochozoa</taxon>
        <taxon>Mollusca</taxon>
        <taxon>Bivalvia</taxon>
        <taxon>Autobranchia</taxon>
        <taxon>Pteriomorphia</taxon>
        <taxon>Ostreida</taxon>
        <taxon>Ostreoidea</taxon>
        <taxon>Ostreidae</taxon>
        <taxon>Magallana</taxon>
    </lineage>
</organism>
<dbReference type="Pfam" id="PF01421">
    <property type="entry name" value="Reprolysin"/>
    <property type="match status" value="1"/>
</dbReference>
<dbReference type="PROSITE" id="PS50215">
    <property type="entry name" value="ADAM_MEPRO"/>
    <property type="match status" value="1"/>
</dbReference>
<proteinExistence type="predicted"/>
<gene>
    <name evidence="2" type="ORF">CGI_10002146</name>
</gene>
<feature type="binding site" evidence="1">
    <location>
        <position position="107"/>
    </location>
    <ligand>
        <name>Zn(2+)</name>
        <dbReference type="ChEBI" id="CHEBI:29105"/>
        <note>catalytic</note>
    </ligand>
</feature>
<dbReference type="EMBL" id="JH815983">
    <property type="protein sequence ID" value="EKC22514.1"/>
    <property type="molecule type" value="Genomic_DNA"/>
</dbReference>
<keyword evidence="1" id="KW-0479">Metal-binding</keyword>
<dbReference type="HOGENOM" id="CLU_1697229_0_0_1"/>
<name>K1PUD2_MAGGI</name>
<dbReference type="GO" id="GO:0006509">
    <property type="term" value="P:membrane protein ectodomain proteolysis"/>
    <property type="evidence" value="ECO:0007669"/>
    <property type="project" value="TreeGrafter"/>
</dbReference>
<dbReference type="GO" id="GO:0046872">
    <property type="term" value="F:metal ion binding"/>
    <property type="evidence" value="ECO:0007669"/>
    <property type="project" value="UniProtKB-KW"/>
</dbReference>
<evidence type="ECO:0000313" key="2">
    <source>
        <dbReference type="EMBL" id="EKC22514.1"/>
    </source>
</evidence>
<dbReference type="PANTHER" id="PTHR11905:SF159">
    <property type="entry name" value="ADAM METALLOPROTEASE"/>
    <property type="match status" value="1"/>
</dbReference>
<comment type="caution">
    <text evidence="1">Lacks conserved residue(s) required for the propagation of feature annotation.</text>
</comment>
<feature type="binding site" evidence="1">
    <location>
        <position position="97"/>
    </location>
    <ligand>
        <name>Zn(2+)</name>
        <dbReference type="ChEBI" id="CHEBI:29105"/>
        <note>catalytic</note>
    </ligand>
</feature>
<dbReference type="Gene3D" id="3.40.390.10">
    <property type="entry name" value="Collagenase (Catalytic Domain)"/>
    <property type="match status" value="1"/>
</dbReference>
<keyword evidence="1" id="KW-0862">Zinc</keyword>
<dbReference type="PANTHER" id="PTHR11905">
    <property type="entry name" value="ADAM A DISINTEGRIN AND METALLOPROTEASE DOMAIN"/>
    <property type="match status" value="1"/>
</dbReference>
<sequence length="155" mass="17544">MPQSETKSPFTEDHKVTSVIPNRVDSSAVLNHTKEWLQQQSGLPGFDHAMMFSRYDLAVEFYTSVIGRAYLGTMCTPKSVSIVEDSFSFTILEVAAHELGHSLNASHDGYNNQCSSDDHYIMSWYTSVKKGQLNPWNFSTCSIQYFRDLITSLDE</sequence>
<dbReference type="InParanoid" id="K1PUD2"/>
<dbReference type="SUPFAM" id="SSF55486">
    <property type="entry name" value="Metalloproteases ('zincins'), catalytic domain"/>
    <property type="match status" value="1"/>
</dbReference>
<dbReference type="InterPro" id="IPR024079">
    <property type="entry name" value="MetalloPept_cat_dom_sf"/>
</dbReference>